<sequence>MDRLFDRRRENDSALSEEMELLRQKVSTLQEIIQRSEAELQEEKQKHLALQEKTALWKEKVKQSTMNDRRRIAELEEKLVLLKTVHVGADAISEGGAQAAGKAVEQLSEGHIPSQQIGMHELQKAKETILQREAELRECQQSLNMLRDKHVEMQQRFSEELEALTEHHRAELQKIKEPSSDLERTAVLEQLVDEQKLKLQSLQDLTRQQNLQNEQLKGKIDDLQITNDALEKKWKSTMQAIETMQNESRVAERDKGGEKENKSINKFNGNEESVKTYKTEQSPFDSGVTLEELRAANSALEERLAEASRSLEALRGENEQLRAGADGARVEAAETVSRLRAELEEAGRALQSAEGERVAALEELRAANSALEERLAEASRSLEALRGENEQLRAGADGARVEAAETVSRLRAELEEAGRALQSAEGERVAALEELRAANSALEERLAEASRSLEALRGENEQLRAGADGARVEAAETVSRLRAELEEAGRALQSAEGERVAALEELRAANSALEERLAEASRSLEALRGENEQLRA</sequence>
<gene>
    <name evidence="3" type="ORF">TvY486_0028110</name>
</gene>
<feature type="coiled-coil region" evidence="1">
    <location>
        <begin position="19"/>
        <end position="78"/>
    </location>
</feature>
<proteinExistence type="predicted"/>
<evidence type="ECO:0000256" key="1">
    <source>
        <dbReference type="SAM" id="Coils"/>
    </source>
</evidence>
<dbReference type="VEuPathDB" id="TriTrypDB:TvY486_0028110"/>
<feature type="compositionally biased region" description="Basic and acidic residues" evidence="2">
    <location>
        <begin position="249"/>
        <end position="263"/>
    </location>
</feature>
<dbReference type="Proteomes" id="UP000009027">
    <property type="component" value="Unassembled WGS sequence"/>
</dbReference>
<evidence type="ECO:0000313" key="3">
    <source>
        <dbReference type="EMBL" id="CCD20047.1"/>
    </source>
</evidence>
<feature type="region of interest" description="Disordered" evidence="2">
    <location>
        <begin position="245"/>
        <end position="281"/>
    </location>
</feature>
<reference evidence="3 4" key="1">
    <citation type="journal article" date="2012" name="Proc. Natl. Acad. Sci. U.S.A.">
        <title>Antigenic diversity is generated by distinct evolutionary mechanisms in African trypanosome species.</title>
        <authorList>
            <person name="Jackson A.P."/>
            <person name="Berry A."/>
            <person name="Aslett M."/>
            <person name="Allison H.C."/>
            <person name="Burton P."/>
            <person name="Vavrova-Anderson J."/>
            <person name="Brown R."/>
            <person name="Browne H."/>
            <person name="Corton N."/>
            <person name="Hauser H."/>
            <person name="Gamble J."/>
            <person name="Gilderthorp R."/>
            <person name="Marcello L."/>
            <person name="McQuillan J."/>
            <person name="Otto T.D."/>
            <person name="Quail M.A."/>
            <person name="Sanders M.J."/>
            <person name="van Tonder A."/>
            <person name="Ginger M.L."/>
            <person name="Field M.C."/>
            <person name="Barry J.D."/>
            <person name="Hertz-Fowler C."/>
            <person name="Berriman M."/>
        </authorList>
    </citation>
    <scope>NUCLEOTIDE SEQUENCE</scope>
    <source>
        <strain evidence="3 4">Y486</strain>
    </source>
</reference>
<protein>
    <submittedName>
        <fullName evidence="3">Uncharacterized protein</fullName>
    </submittedName>
</protein>
<dbReference type="AlphaFoldDB" id="F9WR63"/>
<accession>F9WR63</accession>
<keyword evidence="1" id="KW-0175">Coiled coil</keyword>
<organism evidence="3 4">
    <name type="scientific">Trypanosoma vivax (strain Y486)</name>
    <dbReference type="NCBI Taxonomy" id="1055687"/>
    <lineage>
        <taxon>Eukaryota</taxon>
        <taxon>Discoba</taxon>
        <taxon>Euglenozoa</taxon>
        <taxon>Kinetoplastea</taxon>
        <taxon>Metakinetoplastina</taxon>
        <taxon>Trypanosomatida</taxon>
        <taxon>Trypanosomatidae</taxon>
        <taxon>Trypanosoma</taxon>
        <taxon>Duttonella</taxon>
    </lineage>
</organism>
<name>F9WR63_TRYVY</name>
<feature type="coiled-coil region" evidence="1">
    <location>
        <begin position="122"/>
        <end position="156"/>
    </location>
</feature>
<dbReference type="EMBL" id="CAEX01004738">
    <property type="protein sequence ID" value="CCD20047.1"/>
    <property type="molecule type" value="Genomic_DNA"/>
</dbReference>
<evidence type="ECO:0000256" key="2">
    <source>
        <dbReference type="SAM" id="MobiDB-lite"/>
    </source>
</evidence>
<feature type="coiled-coil region" evidence="1">
    <location>
        <begin position="290"/>
        <end position="530"/>
    </location>
</feature>
<feature type="non-terminal residue" evidence="3">
    <location>
        <position position="536"/>
    </location>
</feature>
<keyword evidence="4" id="KW-1185">Reference proteome</keyword>
<evidence type="ECO:0000313" key="4">
    <source>
        <dbReference type="Proteomes" id="UP000009027"/>
    </source>
</evidence>